<evidence type="ECO:0000256" key="2">
    <source>
        <dbReference type="ARBA" id="ARBA00004496"/>
    </source>
</evidence>
<dbReference type="InterPro" id="IPR029026">
    <property type="entry name" value="tRNA_m1G_MTases_N"/>
</dbReference>
<dbReference type="InParanoid" id="A0A0F7ICT6"/>
<reference evidence="15 16" key="1">
    <citation type="submission" date="2015-04" db="EMBL/GenBank/DDBJ databases">
        <title>The complete genome sequence of the hyperthermophilic, obligate iron-reducing archaeon Geoglobus ahangari strain 234T.</title>
        <authorList>
            <person name="Manzella M.P."/>
            <person name="Holmes D.E."/>
            <person name="Rocheleau J.M."/>
            <person name="Chung A."/>
            <person name="Reguera G."/>
            <person name="Kashefi K."/>
        </authorList>
    </citation>
    <scope>NUCLEOTIDE SEQUENCE [LARGE SCALE GENOMIC DNA]</scope>
    <source>
        <strain evidence="15 16">234</strain>
    </source>
</reference>
<dbReference type="Gene3D" id="3.40.1280.10">
    <property type="match status" value="1"/>
</dbReference>
<dbReference type="InterPro" id="IPR029028">
    <property type="entry name" value="Alpha/beta_knot_MTases"/>
</dbReference>
<dbReference type="EMBL" id="CP011267">
    <property type="protein sequence ID" value="AKG90684.1"/>
    <property type="molecule type" value="Genomic_DNA"/>
</dbReference>
<keyword evidence="11 14" id="KW-0819">tRNA processing</keyword>
<keyword evidence="7 14" id="KW-0963">Cytoplasm</keyword>
<evidence type="ECO:0000256" key="5">
    <source>
        <dbReference type="ARBA" id="ARBA00012624"/>
    </source>
</evidence>
<feature type="binding site" evidence="14">
    <location>
        <begin position="123"/>
        <end position="130"/>
    </location>
    <ligand>
        <name>S-adenosyl-L-methionine</name>
        <dbReference type="ChEBI" id="CHEBI:59789"/>
    </ligand>
</feature>
<gene>
    <name evidence="15" type="ORF">GAH_02047</name>
</gene>
<dbReference type="NCBIfam" id="NF003048">
    <property type="entry name" value="PRK03958.1"/>
    <property type="match status" value="1"/>
</dbReference>
<dbReference type="SUPFAM" id="SSF75217">
    <property type="entry name" value="alpha/beta knot"/>
    <property type="match status" value="1"/>
</dbReference>
<keyword evidence="16" id="KW-1185">Reference proteome</keyword>
<evidence type="ECO:0000256" key="8">
    <source>
        <dbReference type="ARBA" id="ARBA00022603"/>
    </source>
</evidence>
<dbReference type="PANTHER" id="PTHR42197:SF1">
    <property type="entry name" value="TRNA (CYTIDINE(56)-2'-O)-METHYLTRANSFERASE"/>
    <property type="match status" value="1"/>
</dbReference>
<comment type="subunit">
    <text evidence="4 14">Homodimer.</text>
</comment>
<dbReference type="GO" id="GO:0002128">
    <property type="term" value="P:tRNA nucleoside ribose methylation"/>
    <property type="evidence" value="ECO:0007669"/>
    <property type="project" value="UniProtKB-UniRule"/>
</dbReference>
<organism evidence="15 16">
    <name type="scientific">Geoglobus ahangari</name>
    <dbReference type="NCBI Taxonomy" id="113653"/>
    <lineage>
        <taxon>Archaea</taxon>
        <taxon>Methanobacteriati</taxon>
        <taxon>Methanobacteriota</taxon>
        <taxon>Archaeoglobi</taxon>
        <taxon>Archaeoglobales</taxon>
        <taxon>Archaeoglobaceae</taxon>
        <taxon>Geoglobus</taxon>
    </lineage>
</organism>
<dbReference type="GeneID" id="24804610"/>
<comment type="catalytic activity">
    <reaction evidence="13 14">
        <text>cytidine(56) in tRNA + S-adenosyl-L-methionine = 2'-O-methylcytidine(56) in tRNA + S-adenosyl-L-homocysteine + H(+)</text>
        <dbReference type="Rhea" id="RHEA:42968"/>
        <dbReference type="Rhea" id="RHEA-COMP:10308"/>
        <dbReference type="Rhea" id="RHEA-COMP:10309"/>
        <dbReference type="ChEBI" id="CHEBI:15378"/>
        <dbReference type="ChEBI" id="CHEBI:57856"/>
        <dbReference type="ChEBI" id="CHEBI:59789"/>
        <dbReference type="ChEBI" id="CHEBI:74495"/>
        <dbReference type="ChEBI" id="CHEBI:82748"/>
        <dbReference type="EC" id="2.1.1.206"/>
    </reaction>
</comment>
<dbReference type="InterPro" id="IPR002845">
    <property type="entry name" value="tRNA_mtfrase_aTrm56"/>
</dbReference>
<comment type="function">
    <text evidence="1 14">Specifically catalyzes the AdoMet-dependent 2'-O-ribose methylation of cytidine at position 56 in tRNAs.</text>
</comment>
<dbReference type="OrthoDB" id="14397at2157"/>
<dbReference type="EC" id="2.1.1.206" evidence="5 14"/>
<dbReference type="RefSeq" id="WP_048096900.1">
    <property type="nucleotide sequence ID" value="NZ_CP011267.1"/>
</dbReference>
<dbReference type="GO" id="GO:0106059">
    <property type="term" value="F:tRNA (cytidine(56)-2'-O)-methyltransferase activity"/>
    <property type="evidence" value="ECO:0007669"/>
    <property type="project" value="UniProtKB-EC"/>
</dbReference>
<evidence type="ECO:0000256" key="3">
    <source>
        <dbReference type="ARBA" id="ARBA00010324"/>
    </source>
</evidence>
<accession>A0A0F7ICT6</accession>
<dbReference type="CDD" id="cd18083">
    <property type="entry name" value="aTrm56-like"/>
    <property type="match status" value="1"/>
</dbReference>
<proteinExistence type="inferred from homology"/>
<protein>
    <recommendedName>
        <fullName evidence="6 14">tRNA (cytidine(56)-2'-O)-methyltransferase</fullName>
        <ecNumber evidence="5 14">2.1.1.206</ecNumber>
    </recommendedName>
    <alternativeName>
        <fullName evidence="12 14">tRNA ribose 2'-O-methyltransferase aTrm56</fullName>
    </alternativeName>
</protein>
<dbReference type="KEGG" id="gah:GAH_02047"/>
<dbReference type="PANTHER" id="PTHR42197">
    <property type="entry name" value="TRNA (CYTIDINE(56)-2'-O)-METHYLTRANSFERASE"/>
    <property type="match status" value="1"/>
</dbReference>
<evidence type="ECO:0000256" key="1">
    <source>
        <dbReference type="ARBA" id="ARBA00003959"/>
    </source>
</evidence>
<keyword evidence="8 14" id="KW-0489">Methyltransferase</keyword>
<evidence type="ECO:0000256" key="6">
    <source>
        <dbReference type="ARBA" id="ARBA00013709"/>
    </source>
</evidence>
<dbReference type="FunCoup" id="A0A0F7ICT6">
    <property type="interactions" value="2"/>
</dbReference>
<evidence type="ECO:0000256" key="7">
    <source>
        <dbReference type="ARBA" id="ARBA00022490"/>
    </source>
</evidence>
<sequence>MEVYVLRLGHRPERDKRISTHVALTARAFGARGIYFDVLDEKVFESVRDVVERWGGDFFIEHVKSWKRLVKEFDGVVVHLTMYGIPLLERVGDIKSAERVLVIVGAEKVPPEVYELSDYNISIGNQPHSEVAALAVFLDRVLEGRVFSLEFENAKVRVIPSERGKRVTDTGYSDFGKNRN</sequence>
<dbReference type="Proteomes" id="UP000034723">
    <property type="component" value="Chromosome"/>
</dbReference>
<comment type="subcellular location">
    <subcellularLocation>
        <location evidence="2 14">Cytoplasm</location>
    </subcellularLocation>
</comment>
<evidence type="ECO:0000256" key="10">
    <source>
        <dbReference type="ARBA" id="ARBA00022691"/>
    </source>
</evidence>
<evidence type="ECO:0000256" key="12">
    <source>
        <dbReference type="ARBA" id="ARBA00029826"/>
    </source>
</evidence>
<evidence type="ECO:0000256" key="9">
    <source>
        <dbReference type="ARBA" id="ARBA00022679"/>
    </source>
</evidence>
<dbReference type="STRING" id="113653.GAH_02047"/>
<evidence type="ECO:0000313" key="15">
    <source>
        <dbReference type="EMBL" id="AKG90684.1"/>
    </source>
</evidence>
<evidence type="ECO:0000256" key="11">
    <source>
        <dbReference type="ARBA" id="ARBA00022694"/>
    </source>
</evidence>
<dbReference type="HAMAP" id="MF_00077">
    <property type="entry name" value="tRNA_methyltr_aTrm56"/>
    <property type="match status" value="1"/>
</dbReference>
<keyword evidence="9 14" id="KW-0808">Transferase</keyword>
<name>A0A0F7ICT6_9EURY</name>
<evidence type="ECO:0000256" key="14">
    <source>
        <dbReference type="HAMAP-Rule" id="MF_00077"/>
    </source>
</evidence>
<dbReference type="PATRIC" id="fig|113653.22.peg.2014"/>
<dbReference type="AlphaFoldDB" id="A0A0F7ICT6"/>
<evidence type="ECO:0000256" key="13">
    <source>
        <dbReference type="ARBA" id="ARBA00047792"/>
    </source>
</evidence>
<dbReference type="GO" id="GO:0005737">
    <property type="term" value="C:cytoplasm"/>
    <property type="evidence" value="ECO:0007669"/>
    <property type="project" value="UniProtKB-SubCell"/>
</dbReference>
<dbReference type="PIRSF" id="PIRSF016123">
    <property type="entry name" value="UCP016123"/>
    <property type="match status" value="1"/>
</dbReference>
<evidence type="ECO:0000313" key="16">
    <source>
        <dbReference type="Proteomes" id="UP000034723"/>
    </source>
</evidence>
<evidence type="ECO:0000256" key="4">
    <source>
        <dbReference type="ARBA" id="ARBA00011738"/>
    </source>
</evidence>
<feature type="binding site" evidence="14">
    <location>
        <begin position="105"/>
        <end position="109"/>
    </location>
    <ligand>
        <name>S-adenosyl-L-methionine</name>
        <dbReference type="ChEBI" id="CHEBI:59789"/>
    </ligand>
</feature>
<keyword evidence="10 14" id="KW-0949">S-adenosyl-L-methionine</keyword>
<dbReference type="HOGENOM" id="CLU_123709_0_0_2"/>
<dbReference type="Pfam" id="PF01994">
    <property type="entry name" value="Trm56"/>
    <property type="match status" value="1"/>
</dbReference>
<comment type="similarity">
    <text evidence="3 14">Belongs to the aTrm56 family.</text>
</comment>
<feature type="binding site" evidence="14">
    <location>
        <position position="80"/>
    </location>
    <ligand>
        <name>S-adenosyl-L-methionine</name>
        <dbReference type="ChEBI" id="CHEBI:59789"/>
    </ligand>
</feature>